<dbReference type="Pfam" id="PF08240">
    <property type="entry name" value="ADH_N"/>
    <property type="match status" value="1"/>
</dbReference>
<dbReference type="InterPro" id="IPR052711">
    <property type="entry name" value="Zinc_ADH-like"/>
</dbReference>
<dbReference type="Gene3D" id="3.40.50.720">
    <property type="entry name" value="NAD(P)-binding Rossmann-like Domain"/>
    <property type="match status" value="1"/>
</dbReference>
<dbReference type="InterPro" id="IPR036291">
    <property type="entry name" value="NAD(P)-bd_dom_sf"/>
</dbReference>
<dbReference type="InterPro" id="IPR020843">
    <property type="entry name" value="ER"/>
</dbReference>
<dbReference type="InterPro" id="IPR011032">
    <property type="entry name" value="GroES-like_sf"/>
</dbReference>
<evidence type="ECO:0000256" key="1">
    <source>
        <dbReference type="SAM" id="MobiDB-lite"/>
    </source>
</evidence>
<dbReference type="AlphaFoldDB" id="A0A1T3P6M2"/>
<dbReference type="PANTHER" id="PTHR45033:SF2">
    <property type="entry name" value="ZINC-TYPE ALCOHOL DEHYDROGENASE-LIKE PROTEIN C1773.06C"/>
    <property type="match status" value="1"/>
</dbReference>
<dbReference type="InterPro" id="IPR013149">
    <property type="entry name" value="ADH-like_C"/>
</dbReference>
<dbReference type="SUPFAM" id="SSF51735">
    <property type="entry name" value="NAD(P)-binding Rossmann-fold domains"/>
    <property type="match status" value="1"/>
</dbReference>
<dbReference type="STRING" id="159449.B4N89_29500"/>
<feature type="domain" description="Enoyl reductase (ER)" evidence="2">
    <location>
        <begin position="10"/>
        <end position="334"/>
    </location>
</feature>
<dbReference type="PANTHER" id="PTHR45033">
    <property type="match status" value="1"/>
</dbReference>
<dbReference type="InterPro" id="IPR013154">
    <property type="entry name" value="ADH-like_N"/>
</dbReference>
<feature type="region of interest" description="Disordered" evidence="1">
    <location>
        <begin position="1"/>
        <end position="23"/>
    </location>
</feature>
<organism evidence="3 4">
    <name type="scientific">Embleya scabrispora</name>
    <dbReference type="NCBI Taxonomy" id="159449"/>
    <lineage>
        <taxon>Bacteria</taxon>
        <taxon>Bacillati</taxon>
        <taxon>Actinomycetota</taxon>
        <taxon>Actinomycetes</taxon>
        <taxon>Kitasatosporales</taxon>
        <taxon>Streptomycetaceae</taxon>
        <taxon>Embleya</taxon>
    </lineage>
</organism>
<keyword evidence="4" id="KW-1185">Reference proteome</keyword>
<dbReference type="EMBL" id="MWQN01000001">
    <property type="protein sequence ID" value="OPC84510.1"/>
    <property type="molecule type" value="Genomic_DNA"/>
</dbReference>
<dbReference type="SUPFAM" id="SSF50129">
    <property type="entry name" value="GroES-like"/>
    <property type="match status" value="1"/>
</dbReference>
<reference evidence="3 4" key="1">
    <citation type="submission" date="2017-03" db="EMBL/GenBank/DDBJ databases">
        <title>Draft genome sequence of Streptomyces scabrisporus NF3, endophyte isolated from Amphipterygium adstringens.</title>
        <authorList>
            <person name="Vazquez M."/>
            <person name="Ceapa C.D."/>
            <person name="Rodriguez Luna D."/>
            <person name="Sanchez Esquivel S."/>
        </authorList>
    </citation>
    <scope>NUCLEOTIDE SEQUENCE [LARGE SCALE GENOMIC DNA]</scope>
    <source>
        <strain evidence="3 4">NF3</strain>
    </source>
</reference>
<protein>
    <submittedName>
        <fullName evidence="3">NAD(P)-dependent alcohol dehydrogenase</fullName>
    </submittedName>
</protein>
<dbReference type="Gene3D" id="3.90.180.10">
    <property type="entry name" value="Medium-chain alcohol dehydrogenases, catalytic domain"/>
    <property type="match status" value="1"/>
</dbReference>
<sequence>MKSYHLRPGAGIDGLTVREHDEPAPGPGRVLVRVRASSISLRELLVLAGNYPLPVSPDIVPGCAGVGEVVAVGPGVTRVAPGDRVAATVFPDWIDGPFGLDLAAQLGSSRDGVFTEFALADERALVHIPAHLSFAEAATLPLTAVTAWNALTGGRAPMPGETVLTLGTGGVSLFAVQFAKRSGARVIATTSGPDKAEHLRALGADEVVDYRQHPRWGEEVRRRTGGLGVDRVVDVVGDLSQSLAATALGGEIAFVGHWLGSDAPGRTPSPGDFFTAGAVLRPLAVGSRAAFETMNRALDVWQARPTIHREFGFDEIPQALRHHAEGGFVGAVVVNHG</sequence>
<dbReference type="SMART" id="SM00829">
    <property type="entry name" value="PKS_ER"/>
    <property type="match status" value="1"/>
</dbReference>
<evidence type="ECO:0000313" key="4">
    <source>
        <dbReference type="Proteomes" id="UP000190037"/>
    </source>
</evidence>
<dbReference type="Pfam" id="PF00107">
    <property type="entry name" value="ADH_zinc_N"/>
    <property type="match status" value="1"/>
</dbReference>
<name>A0A1T3P6M2_9ACTN</name>
<comment type="caution">
    <text evidence="3">The sequence shown here is derived from an EMBL/GenBank/DDBJ whole genome shotgun (WGS) entry which is preliminary data.</text>
</comment>
<dbReference type="RefSeq" id="WP_078978807.1">
    <property type="nucleotide sequence ID" value="NZ_MWQN01000001.1"/>
</dbReference>
<gene>
    <name evidence="3" type="ORF">B4N89_29500</name>
</gene>
<dbReference type="Proteomes" id="UP000190037">
    <property type="component" value="Unassembled WGS sequence"/>
</dbReference>
<accession>A0A1T3P6M2</accession>
<proteinExistence type="predicted"/>
<evidence type="ECO:0000259" key="2">
    <source>
        <dbReference type="SMART" id="SM00829"/>
    </source>
</evidence>
<dbReference type="OrthoDB" id="3175656at2"/>
<evidence type="ECO:0000313" key="3">
    <source>
        <dbReference type="EMBL" id="OPC84510.1"/>
    </source>
</evidence>
<dbReference type="GO" id="GO:0016491">
    <property type="term" value="F:oxidoreductase activity"/>
    <property type="evidence" value="ECO:0007669"/>
    <property type="project" value="InterPro"/>
</dbReference>
<dbReference type="CDD" id="cd08276">
    <property type="entry name" value="MDR7"/>
    <property type="match status" value="1"/>
</dbReference>